<evidence type="ECO:0000256" key="1">
    <source>
        <dbReference type="SAM" id="MobiDB-lite"/>
    </source>
</evidence>
<dbReference type="AlphaFoldDB" id="A0A484AVB1"/>
<keyword evidence="3" id="KW-1185">Reference proteome</keyword>
<organism evidence="2 3">
    <name type="scientific">Drosophila navojoa</name>
    <name type="common">Fruit fly</name>
    <dbReference type="NCBI Taxonomy" id="7232"/>
    <lineage>
        <taxon>Eukaryota</taxon>
        <taxon>Metazoa</taxon>
        <taxon>Ecdysozoa</taxon>
        <taxon>Arthropoda</taxon>
        <taxon>Hexapoda</taxon>
        <taxon>Insecta</taxon>
        <taxon>Pterygota</taxon>
        <taxon>Neoptera</taxon>
        <taxon>Endopterygota</taxon>
        <taxon>Diptera</taxon>
        <taxon>Brachycera</taxon>
        <taxon>Muscomorpha</taxon>
        <taxon>Ephydroidea</taxon>
        <taxon>Drosophilidae</taxon>
        <taxon>Drosophila</taxon>
    </lineage>
</organism>
<dbReference type="EMBL" id="LSRL02000727">
    <property type="protein sequence ID" value="TDG39972.1"/>
    <property type="molecule type" value="Genomic_DNA"/>
</dbReference>
<proteinExistence type="predicted"/>
<protein>
    <submittedName>
        <fullName evidence="2">Uncharacterized protein</fullName>
    </submittedName>
</protein>
<evidence type="ECO:0000313" key="3">
    <source>
        <dbReference type="Proteomes" id="UP000295192"/>
    </source>
</evidence>
<accession>A0A484AVB1</accession>
<gene>
    <name evidence="2" type="ORF">AWZ03_013603</name>
</gene>
<feature type="non-terminal residue" evidence="2">
    <location>
        <position position="1"/>
    </location>
</feature>
<dbReference type="Proteomes" id="UP000295192">
    <property type="component" value="Unassembled WGS sequence"/>
</dbReference>
<name>A0A484AVB1_DRONA</name>
<reference evidence="2 3" key="1">
    <citation type="journal article" date="2019" name="J. Hered.">
        <title>An Improved Genome Assembly for Drosophila navojoa, the Basal Species in the mojavensis Cluster.</title>
        <authorList>
            <person name="Vanderlinde T."/>
            <person name="Dupim E.G."/>
            <person name="Nazario-Yepiz N.O."/>
            <person name="Carvalho A.B."/>
        </authorList>
    </citation>
    <scope>NUCLEOTIDE SEQUENCE [LARGE SCALE GENOMIC DNA]</scope>
    <source>
        <strain evidence="2">Navoj_Jal97</strain>
        <tissue evidence="2">Whole organism</tissue>
    </source>
</reference>
<evidence type="ECO:0000313" key="2">
    <source>
        <dbReference type="EMBL" id="TDG39972.1"/>
    </source>
</evidence>
<feature type="compositionally biased region" description="Acidic residues" evidence="1">
    <location>
        <begin position="54"/>
        <end position="69"/>
    </location>
</feature>
<sequence length="174" mass="19187">RSNSNSNSNSSSSSFSSWTTKMKCLRAVNLSGWQELELQPEQETAMATWRVDHDADDDDDADDDADDDDDDCERKLSALYGRSQAGIRSFIHAPIRSGIQSYGFAALDGQLEEVCLMKPYLIGYLIDGPVKVLAIIALNWRDVCLLSNSIAIENTIINGTGQGCSHFDAFRNTN</sequence>
<comment type="caution">
    <text evidence="2">The sequence shown here is derived from an EMBL/GenBank/DDBJ whole genome shotgun (WGS) entry which is preliminary data.</text>
</comment>
<feature type="region of interest" description="Disordered" evidence="1">
    <location>
        <begin position="44"/>
        <end position="69"/>
    </location>
</feature>